<accession>A0A0F9Q4R8</accession>
<reference evidence="2" key="1">
    <citation type="journal article" date="2015" name="Nature">
        <title>Complex archaea that bridge the gap between prokaryotes and eukaryotes.</title>
        <authorList>
            <person name="Spang A."/>
            <person name="Saw J.H."/>
            <person name="Jorgensen S.L."/>
            <person name="Zaremba-Niedzwiedzka K."/>
            <person name="Martijn J."/>
            <person name="Lind A.E."/>
            <person name="van Eijk R."/>
            <person name="Schleper C."/>
            <person name="Guy L."/>
            <person name="Ettema T.J."/>
        </authorList>
    </citation>
    <scope>NUCLEOTIDE SEQUENCE</scope>
</reference>
<dbReference type="Pfam" id="PF08937">
    <property type="entry name" value="ThsB_TIR"/>
    <property type="match status" value="1"/>
</dbReference>
<evidence type="ECO:0000259" key="1">
    <source>
        <dbReference type="Pfam" id="PF08937"/>
    </source>
</evidence>
<proteinExistence type="predicted"/>
<dbReference type="EMBL" id="LAZR01002290">
    <property type="protein sequence ID" value="KKN31937.1"/>
    <property type="molecule type" value="Genomic_DNA"/>
</dbReference>
<dbReference type="AlphaFoldDB" id="A0A0F9Q4R8"/>
<gene>
    <name evidence="2" type="ORF">LCGC14_0818860</name>
</gene>
<dbReference type="InterPro" id="IPR015032">
    <property type="entry name" value="ThsB__TIR-like_domain"/>
</dbReference>
<protein>
    <recommendedName>
        <fullName evidence="1">Thoeris protein ThsB TIR-like domain-containing protein</fullName>
    </recommendedName>
</protein>
<comment type="caution">
    <text evidence="2">The sequence shown here is derived from an EMBL/GenBank/DDBJ whole genome shotgun (WGS) entry which is preliminary data.</text>
</comment>
<sequence length="177" mass="21141">MTIKHKVFVSYHHENDEEYRKEFERIFNNIYVSKSVDIGDIDPNLNTETVRRKIREEYLGDTSVTVVLVGKETWKRKHVDWEISASIRKTKISPRSGLLGIILPTHSNYGKETYTRYLIPPRLYDNIECKYASIFDWSKDSNKVQNWIHQAFLRRDQTNPNNKRLLFAKNRSGDRWY</sequence>
<name>A0A0F9Q4R8_9ZZZZ</name>
<organism evidence="2">
    <name type="scientific">marine sediment metagenome</name>
    <dbReference type="NCBI Taxonomy" id="412755"/>
    <lineage>
        <taxon>unclassified sequences</taxon>
        <taxon>metagenomes</taxon>
        <taxon>ecological metagenomes</taxon>
    </lineage>
</organism>
<feature type="domain" description="Thoeris protein ThsB TIR-like" evidence="1">
    <location>
        <begin position="8"/>
        <end position="105"/>
    </location>
</feature>
<evidence type="ECO:0000313" key="2">
    <source>
        <dbReference type="EMBL" id="KKN31937.1"/>
    </source>
</evidence>